<reference evidence="1" key="1">
    <citation type="submission" date="2020-07" db="EMBL/GenBank/DDBJ databases">
        <title>Multicomponent nature underlies the extraordinary mechanical properties of spider dragline silk.</title>
        <authorList>
            <person name="Kono N."/>
            <person name="Nakamura H."/>
            <person name="Mori M."/>
            <person name="Yoshida Y."/>
            <person name="Ohtoshi R."/>
            <person name="Malay A.D."/>
            <person name="Moran D.A.P."/>
            <person name="Tomita M."/>
            <person name="Numata K."/>
            <person name="Arakawa K."/>
        </authorList>
    </citation>
    <scope>NUCLEOTIDE SEQUENCE</scope>
</reference>
<dbReference type="EMBL" id="BMAO01020536">
    <property type="protein sequence ID" value="GFQ68134.1"/>
    <property type="molecule type" value="Genomic_DNA"/>
</dbReference>
<dbReference type="AlphaFoldDB" id="A0A8X6KB28"/>
<organism evidence="1 2">
    <name type="scientific">Trichonephila clavata</name>
    <name type="common">Joro spider</name>
    <name type="synonym">Nephila clavata</name>
    <dbReference type="NCBI Taxonomy" id="2740835"/>
    <lineage>
        <taxon>Eukaryota</taxon>
        <taxon>Metazoa</taxon>
        <taxon>Ecdysozoa</taxon>
        <taxon>Arthropoda</taxon>
        <taxon>Chelicerata</taxon>
        <taxon>Arachnida</taxon>
        <taxon>Araneae</taxon>
        <taxon>Araneomorphae</taxon>
        <taxon>Entelegynae</taxon>
        <taxon>Araneoidea</taxon>
        <taxon>Nephilidae</taxon>
        <taxon>Trichonephila</taxon>
    </lineage>
</organism>
<dbReference type="Proteomes" id="UP000887116">
    <property type="component" value="Unassembled WGS sequence"/>
</dbReference>
<evidence type="ECO:0000313" key="2">
    <source>
        <dbReference type="Proteomes" id="UP000887116"/>
    </source>
</evidence>
<gene>
    <name evidence="1" type="ORF">TNCT_375331</name>
</gene>
<comment type="caution">
    <text evidence="1">The sequence shown here is derived from an EMBL/GenBank/DDBJ whole genome shotgun (WGS) entry which is preliminary data.</text>
</comment>
<proteinExistence type="predicted"/>
<accession>A0A8X6KB28</accession>
<evidence type="ECO:0000313" key="1">
    <source>
        <dbReference type="EMBL" id="GFQ68134.1"/>
    </source>
</evidence>
<protein>
    <submittedName>
        <fullName evidence="1">Uncharacterized protein</fullName>
    </submittedName>
</protein>
<name>A0A8X6KB28_TRICU</name>
<sequence length="104" mass="11541">MSSQCRSSVDVHSVRHLECRPEVEANVFHPTHLINFRACRFFFVCGRYLGPTHPLDGNVPSSVDDPLRLKTRAISPRLFSETDLDLGDGAALSSVGCRPLLYGK</sequence>
<keyword evidence="2" id="KW-1185">Reference proteome</keyword>